<keyword evidence="2" id="KW-1185">Reference proteome</keyword>
<gene>
    <name evidence="1" type="ORF">ACTIVE_4839</name>
</gene>
<name>A0A7D3VUT3_ACTVE</name>
<dbReference type="Proteomes" id="UP000501240">
    <property type="component" value="Chromosome"/>
</dbReference>
<dbReference type="InterPro" id="IPR016024">
    <property type="entry name" value="ARM-type_fold"/>
</dbReference>
<dbReference type="EMBL" id="CP053892">
    <property type="protein sequence ID" value="QKG23198.1"/>
    <property type="molecule type" value="Genomic_DNA"/>
</dbReference>
<accession>A0A7D3VUT3</accession>
<dbReference type="AlphaFoldDB" id="A0A7D3VUT3"/>
<dbReference type="RefSeq" id="WP_173097190.1">
    <property type="nucleotide sequence ID" value="NZ_CP053892.1"/>
</dbReference>
<proteinExistence type="predicted"/>
<evidence type="ECO:0000313" key="2">
    <source>
        <dbReference type="Proteomes" id="UP000501240"/>
    </source>
</evidence>
<dbReference type="SUPFAM" id="SSF48371">
    <property type="entry name" value="ARM repeat"/>
    <property type="match status" value="1"/>
</dbReference>
<organism evidence="1 2">
    <name type="scientific">Actinomadura verrucosospora</name>
    <dbReference type="NCBI Taxonomy" id="46165"/>
    <lineage>
        <taxon>Bacteria</taxon>
        <taxon>Bacillati</taxon>
        <taxon>Actinomycetota</taxon>
        <taxon>Actinomycetes</taxon>
        <taxon>Streptosporangiales</taxon>
        <taxon>Thermomonosporaceae</taxon>
        <taxon>Actinomadura</taxon>
    </lineage>
</organism>
<sequence>MVTGEGVGSRGVIGARRLIADTDWDRLKVLIGPEEGCPTVPELLTTLIEGTPPAQARALYDLSEAVNHQDSIVEATAPAMSVIAALLTDPSTACVRLPPLPHRADSASSFRAGLLRLMVSVADGVDHASEAAGRRFGFEPSAATLRVRAIRPGLFSVVDELLDDPDPDVRLAAALAALPALTLPFREDPMPATDEGFADDPPF</sequence>
<reference evidence="1 2" key="1">
    <citation type="submission" date="2020-05" db="EMBL/GenBank/DDBJ databases">
        <title>Actinomadura verrucosospora NRRL-B18236 (PFL_A860) Genome sequencing and assembly.</title>
        <authorList>
            <person name="Samborskyy M."/>
        </authorList>
    </citation>
    <scope>NUCLEOTIDE SEQUENCE [LARGE SCALE GENOMIC DNA]</scope>
    <source>
        <strain evidence="1 2">NRRL:B18236</strain>
    </source>
</reference>
<evidence type="ECO:0000313" key="1">
    <source>
        <dbReference type="EMBL" id="QKG23198.1"/>
    </source>
</evidence>
<protein>
    <submittedName>
        <fullName evidence="1">Uncharacterized protein</fullName>
    </submittedName>
</protein>